<dbReference type="EMBL" id="JBJUIK010000002">
    <property type="protein sequence ID" value="KAL3535088.1"/>
    <property type="molecule type" value="Genomic_DNA"/>
</dbReference>
<reference evidence="2 3" key="1">
    <citation type="submission" date="2024-11" db="EMBL/GenBank/DDBJ databases">
        <title>A near-complete genome assembly of Cinchona calisaya.</title>
        <authorList>
            <person name="Lian D.C."/>
            <person name="Zhao X.W."/>
            <person name="Wei L."/>
        </authorList>
    </citation>
    <scope>NUCLEOTIDE SEQUENCE [LARGE SCALE GENOMIC DNA]</scope>
    <source>
        <tissue evidence="2">Nenye</tissue>
    </source>
</reference>
<evidence type="ECO:0000313" key="2">
    <source>
        <dbReference type="EMBL" id="KAL3535088.1"/>
    </source>
</evidence>
<name>A0ABD3AV45_9GENT</name>
<organism evidence="2 3">
    <name type="scientific">Cinchona calisaya</name>
    <dbReference type="NCBI Taxonomy" id="153742"/>
    <lineage>
        <taxon>Eukaryota</taxon>
        <taxon>Viridiplantae</taxon>
        <taxon>Streptophyta</taxon>
        <taxon>Embryophyta</taxon>
        <taxon>Tracheophyta</taxon>
        <taxon>Spermatophyta</taxon>
        <taxon>Magnoliopsida</taxon>
        <taxon>eudicotyledons</taxon>
        <taxon>Gunneridae</taxon>
        <taxon>Pentapetalae</taxon>
        <taxon>asterids</taxon>
        <taxon>lamiids</taxon>
        <taxon>Gentianales</taxon>
        <taxon>Rubiaceae</taxon>
        <taxon>Cinchonoideae</taxon>
        <taxon>Cinchoneae</taxon>
        <taxon>Cinchona</taxon>
    </lineage>
</organism>
<feature type="compositionally biased region" description="Basic residues" evidence="1">
    <location>
        <begin position="1"/>
        <end position="12"/>
    </location>
</feature>
<evidence type="ECO:0000256" key="1">
    <source>
        <dbReference type="SAM" id="MobiDB-lite"/>
    </source>
</evidence>
<dbReference type="AlphaFoldDB" id="A0ABD3AV45"/>
<evidence type="ECO:0000313" key="3">
    <source>
        <dbReference type="Proteomes" id="UP001630127"/>
    </source>
</evidence>
<feature type="region of interest" description="Disordered" evidence="1">
    <location>
        <begin position="1"/>
        <end position="37"/>
    </location>
</feature>
<protein>
    <recommendedName>
        <fullName evidence="4">Reverse transcriptase</fullName>
    </recommendedName>
</protein>
<comment type="caution">
    <text evidence="2">The sequence shown here is derived from an EMBL/GenBank/DDBJ whole genome shotgun (WGS) entry which is preliminary data.</text>
</comment>
<accession>A0ABD3AV45</accession>
<dbReference type="Proteomes" id="UP001630127">
    <property type="component" value="Unassembled WGS sequence"/>
</dbReference>
<feature type="compositionally biased region" description="Polar residues" evidence="1">
    <location>
        <begin position="13"/>
        <end position="22"/>
    </location>
</feature>
<evidence type="ECO:0008006" key="4">
    <source>
        <dbReference type="Google" id="ProtNLM"/>
    </source>
</evidence>
<proteinExistence type="predicted"/>
<sequence length="150" mass="17303">MDRKTWKRKNRVRASTSKSPQLSEAIPSKRNIQDDYGSEATLDEPTWKRHNGRVHGLVDECISSSTAKTEASGKWIFSKLPLYIVNSLIWVSRITHTPGTRDERHTLLLRGRLDRACANLDWFDFFPSSHVRHLFCHKSDHALIFVQMTG</sequence>
<keyword evidence="3" id="KW-1185">Reference proteome</keyword>
<gene>
    <name evidence="2" type="ORF">ACH5RR_003549</name>
</gene>